<organism evidence="2 3">
    <name type="scientific">Trifolium medium</name>
    <dbReference type="NCBI Taxonomy" id="97028"/>
    <lineage>
        <taxon>Eukaryota</taxon>
        <taxon>Viridiplantae</taxon>
        <taxon>Streptophyta</taxon>
        <taxon>Embryophyta</taxon>
        <taxon>Tracheophyta</taxon>
        <taxon>Spermatophyta</taxon>
        <taxon>Magnoliopsida</taxon>
        <taxon>eudicotyledons</taxon>
        <taxon>Gunneridae</taxon>
        <taxon>Pentapetalae</taxon>
        <taxon>rosids</taxon>
        <taxon>fabids</taxon>
        <taxon>Fabales</taxon>
        <taxon>Fabaceae</taxon>
        <taxon>Papilionoideae</taxon>
        <taxon>50 kb inversion clade</taxon>
        <taxon>NPAAA clade</taxon>
        <taxon>Hologalegina</taxon>
        <taxon>IRL clade</taxon>
        <taxon>Trifolieae</taxon>
        <taxon>Trifolium</taxon>
    </lineage>
</organism>
<dbReference type="AlphaFoldDB" id="A0A392RY24"/>
<evidence type="ECO:0000256" key="1">
    <source>
        <dbReference type="SAM" id="SignalP"/>
    </source>
</evidence>
<reference evidence="2 3" key="1">
    <citation type="journal article" date="2018" name="Front. Plant Sci.">
        <title>Red Clover (Trifolium pratense) and Zigzag Clover (T. medium) - A Picture of Genomic Similarities and Differences.</title>
        <authorList>
            <person name="Dluhosova J."/>
            <person name="Istvanek J."/>
            <person name="Nedelnik J."/>
            <person name="Repkova J."/>
        </authorList>
    </citation>
    <scope>NUCLEOTIDE SEQUENCE [LARGE SCALE GENOMIC DNA]</scope>
    <source>
        <strain evidence="3">cv. 10/8</strain>
        <tissue evidence="2">Leaf</tissue>
    </source>
</reference>
<keyword evidence="3" id="KW-1185">Reference proteome</keyword>
<accession>A0A392RY24</accession>
<feature type="chain" id="PRO_5017217236" description="Secreted protein" evidence="1">
    <location>
        <begin position="17"/>
        <end position="71"/>
    </location>
</feature>
<feature type="signal peptide" evidence="1">
    <location>
        <begin position="1"/>
        <end position="16"/>
    </location>
</feature>
<dbReference type="EMBL" id="LXQA010293347">
    <property type="protein sequence ID" value="MCI41531.1"/>
    <property type="molecule type" value="Genomic_DNA"/>
</dbReference>
<proteinExistence type="predicted"/>
<sequence>MFTVVCGWWFWTRGVGDICRVSVSVFGSSGGGSRSIPVSSPLSILEWVVVMMEDSDGCFVVEDGGLMETQQ</sequence>
<comment type="caution">
    <text evidence="2">The sequence shown here is derived from an EMBL/GenBank/DDBJ whole genome shotgun (WGS) entry which is preliminary data.</text>
</comment>
<dbReference type="Proteomes" id="UP000265520">
    <property type="component" value="Unassembled WGS sequence"/>
</dbReference>
<evidence type="ECO:0008006" key="4">
    <source>
        <dbReference type="Google" id="ProtNLM"/>
    </source>
</evidence>
<protein>
    <recommendedName>
        <fullName evidence="4">Secreted protein</fullName>
    </recommendedName>
</protein>
<keyword evidence="1" id="KW-0732">Signal</keyword>
<evidence type="ECO:0000313" key="2">
    <source>
        <dbReference type="EMBL" id="MCI41531.1"/>
    </source>
</evidence>
<name>A0A392RY24_9FABA</name>
<evidence type="ECO:0000313" key="3">
    <source>
        <dbReference type="Proteomes" id="UP000265520"/>
    </source>
</evidence>